<gene>
    <name evidence="2" type="ORF">SAMN04488054_102134</name>
</gene>
<feature type="coiled-coil region" evidence="1">
    <location>
        <begin position="93"/>
        <end position="120"/>
    </location>
</feature>
<protein>
    <submittedName>
        <fullName evidence="2">Uncharacterized protein</fullName>
    </submittedName>
</protein>
<sequence>MANEGLRRLQQEKREDSIERVNWALQYLRDLEGVNVQISAAKLAEVSELSRAVLYKPHLRSLWDPAWLESSQERNNDKCELHLQRTKYLEDQITHLETQWNKSENKRARLEKALEKEKSRSLVYRQDYEELKARHQKLLYVHLKALRKLHIHGIDTSELLEGGKDDLDPDFT</sequence>
<proteinExistence type="predicted"/>
<evidence type="ECO:0000313" key="3">
    <source>
        <dbReference type="Proteomes" id="UP000199668"/>
    </source>
</evidence>
<name>A0A1I4IN15_9BACI</name>
<dbReference type="Proteomes" id="UP000199668">
    <property type="component" value="Unassembled WGS sequence"/>
</dbReference>
<dbReference type="AlphaFoldDB" id="A0A1I4IN15"/>
<dbReference type="STRING" id="266892.SAMN04488054_102134"/>
<keyword evidence="3" id="KW-1185">Reference proteome</keyword>
<dbReference type="EMBL" id="FOTY01000002">
    <property type="protein sequence ID" value="SFL55665.1"/>
    <property type="molecule type" value="Genomic_DNA"/>
</dbReference>
<reference evidence="2 3" key="1">
    <citation type="submission" date="2016-10" db="EMBL/GenBank/DDBJ databases">
        <authorList>
            <person name="de Groot N.N."/>
        </authorList>
    </citation>
    <scope>NUCLEOTIDE SEQUENCE [LARGE SCALE GENOMIC DNA]</scope>
    <source>
        <strain evidence="2 3">CGMCC 1.6134</strain>
    </source>
</reference>
<keyword evidence="1" id="KW-0175">Coiled coil</keyword>
<organism evidence="2 3">
    <name type="scientific">Salibacterium qingdaonense</name>
    <dbReference type="NCBI Taxonomy" id="266892"/>
    <lineage>
        <taxon>Bacteria</taxon>
        <taxon>Bacillati</taxon>
        <taxon>Bacillota</taxon>
        <taxon>Bacilli</taxon>
        <taxon>Bacillales</taxon>
        <taxon>Bacillaceae</taxon>
    </lineage>
</organism>
<evidence type="ECO:0000256" key="1">
    <source>
        <dbReference type="SAM" id="Coils"/>
    </source>
</evidence>
<accession>A0A1I4IN15</accession>
<dbReference type="RefSeq" id="WP_090925405.1">
    <property type="nucleotide sequence ID" value="NZ_FOTY01000002.1"/>
</dbReference>
<dbReference type="OrthoDB" id="2973545at2"/>
<evidence type="ECO:0000313" key="2">
    <source>
        <dbReference type="EMBL" id="SFL55665.1"/>
    </source>
</evidence>